<dbReference type="KEGG" id="step:IC006_2807"/>
<organism evidence="1 3">
    <name type="scientific">Sulfuracidifex tepidarius</name>
    <dbReference type="NCBI Taxonomy" id="1294262"/>
    <lineage>
        <taxon>Archaea</taxon>
        <taxon>Thermoproteota</taxon>
        <taxon>Thermoprotei</taxon>
        <taxon>Sulfolobales</taxon>
        <taxon>Sulfolobaceae</taxon>
        <taxon>Sulfuracidifex</taxon>
    </lineage>
</organism>
<name>A0A510DZ25_9CREN</name>
<proteinExistence type="predicted"/>
<dbReference type="Proteomes" id="UP000325030">
    <property type="component" value="Chromosome"/>
</dbReference>
<keyword evidence="3" id="KW-1185">Reference proteome</keyword>
<gene>
    <name evidence="1" type="ORF">IC006_2807</name>
    <name evidence="2" type="ORF">IC007_2821</name>
</gene>
<accession>A0A510DZ25</accession>
<dbReference type="STRING" id="1294262.GCA_001316085_00761"/>
<evidence type="ECO:0000313" key="3">
    <source>
        <dbReference type="Proteomes" id="UP000322983"/>
    </source>
</evidence>
<reference evidence="4" key="1">
    <citation type="submission" date="2018-09" db="EMBL/GenBank/DDBJ databases">
        <title>Complete Genome Sequencing of Sulfolobus sp. JCM 16834.</title>
        <authorList>
            <person name="Kato S."/>
            <person name="Itoh T."/>
            <person name="Ohkuma M."/>
        </authorList>
    </citation>
    <scope>NUCLEOTIDE SEQUENCE [LARGE SCALE GENOMIC DNA]</scope>
    <source>
        <strain evidence="4">IC-007</strain>
    </source>
</reference>
<dbReference type="EMBL" id="AP018929">
    <property type="protein sequence ID" value="BBG25471.1"/>
    <property type="molecule type" value="Genomic_DNA"/>
</dbReference>
<sequence>MELVEIAKKLKELGTEYEENLDLLLNELNKHVTTECVALDMEDSLFPIYSISNVKAEAILALPYKCMGRIGFLIINERGLFFEDMQGQSKLLKGFKDEKI</sequence>
<dbReference type="EMBL" id="AP018930">
    <property type="protein sequence ID" value="BBG28265.1"/>
    <property type="molecule type" value="Genomic_DNA"/>
</dbReference>
<dbReference type="OrthoDB" id="40635at2157"/>
<dbReference type="GeneID" id="41719089"/>
<evidence type="ECO:0000313" key="1">
    <source>
        <dbReference type="EMBL" id="BBG25471.1"/>
    </source>
</evidence>
<dbReference type="RefSeq" id="WP_054845298.1">
    <property type="nucleotide sequence ID" value="NZ_AP018929.1"/>
</dbReference>
<accession>A0A510E6U3</accession>
<reference evidence="1 3" key="2">
    <citation type="journal article" date="2020" name="Int. J. Syst. Evol. Microbiol.">
        <title>Sulfuracidifex tepidarius gen. nov., sp. nov. and transfer of Sulfolobus metallicus Huber and Stetter 1992 to the genus Sulfuracidifex as Sulfuracidifex metallicus comb. nov.</title>
        <authorList>
            <person name="Itoh T."/>
            <person name="Miura T."/>
            <person name="Sakai H.D."/>
            <person name="Kato S."/>
            <person name="Ohkuma M."/>
            <person name="Takashina T."/>
        </authorList>
    </citation>
    <scope>NUCLEOTIDE SEQUENCE [LARGE SCALE GENOMIC DNA]</scope>
    <source>
        <strain evidence="1 3">IC-006</strain>
        <strain evidence="2">IC-007</strain>
    </source>
</reference>
<evidence type="ECO:0000313" key="4">
    <source>
        <dbReference type="Proteomes" id="UP000325030"/>
    </source>
</evidence>
<protein>
    <submittedName>
        <fullName evidence="1">Uncharacterized protein</fullName>
    </submittedName>
</protein>
<dbReference type="Proteomes" id="UP000322983">
    <property type="component" value="Chromosome"/>
</dbReference>
<dbReference type="AlphaFoldDB" id="A0A510DZ25"/>
<evidence type="ECO:0000313" key="2">
    <source>
        <dbReference type="EMBL" id="BBG28265.1"/>
    </source>
</evidence>